<dbReference type="EMBL" id="JALDAW010000011">
    <property type="protein sequence ID" value="MDY5167975.1"/>
    <property type="molecule type" value="Genomic_DNA"/>
</dbReference>
<proteinExistence type="inferred from homology"/>
<evidence type="ECO:0000313" key="8">
    <source>
        <dbReference type="Proteomes" id="UP001276902"/>
    </source>
</evidence>
<evidence type="ECO:0000256" key="3">
    <source>
        <dbReference type="ARBA" id="ARBA00023125"/>
    </source>
</evidence>
<reference evidence="5" key="2">
    <citation type="submission" date="2022-03" db="EMBL/GenBank/DDBJ databases">
        <title>First case of bacteraemia caused by Dielma fastidiosa in a patient hospitalised with diverticulitis.</title>
        <authorList>
            <person name="Forman-Ankjaer B."/>
            <person name="Hvid-Jensen F."/>
            <person name="Kobel C.M."/>
            <person name="Greve T."/>
        </authorList>
    </citation>
    <scope>NUCLEOTIDE SEQUENCE</scope>
    <source>
        <strain evidence="5">AUH_DF_2021</strain>
    </source>
</reference>
<dbReference type="RefSeq" id="WP_022939622.1">
    <property type="nucleotide sequence ID" value="NZ_BAABZA010000001.1"/>
</dbReference>
<dbReference type="Proteomes" id="UP000247612">
    <property type="component" value="Unassembled WGS sequence"/>
</dbReference>
<evidence type="ECO:0000313" key="5">
    <source>
        <dbReference type="EMBL" id="MDY5167975.1"/>
    </source>
</evidence>
<keyword evidence="2" id="KW-0226">DNA condensation</keyword>
<dbReference type="InterPro" id="IPR020816">
    <property type="entry name" value="Histone-like_DNA-bd_CS"/>
</dbReference>
<organism evidence="5 8">
    <name type="scientific">Dielma fastidiosa</name>
    <dbReference type="NCBI Taxonomy" id="1034346"/>
    <lineage>
        <taxon>Bacteria</taxon>
        <taxon>Bacillati</taxon>
        <taxon>Bacillota</taxon>
        <taxon>Erysipelotrichia</taxon>
        <taxon>Erysipelotrichales</taxon>
        <taxon>Erysipelotrichaceae</taxon>
        <taxon>Dielma</taxon>
    </lineage>
</organism>
<dbReference type="SMART" id="SM00411">
    <property type="entry name" value="BHL"/>
    <property type="match status" value="1"/>
</dbReference>
<dbReference type="GeneID" id="94439279"/>
<dbReference type="SUPFAM" id="SSF47729">
    <property type="entry name" value="IHF-like DNA-binding proteins"/>
    <property type="match status" value="1"/>
</dbReference>
<dbReference type="InterPro" id="IPR010992">
    <property type="entry name" value="IHF-like_DNA-bd_dom_sf"/>
</dbReference>
<dbReference type="Proteomes" id="UP001276902">
    <property type="component" value="Unassembled WGS sequence"/>
</dbReference>
<dbReference type="GO" id="GO:0003677">
    <property type="term" value="F:DNA binding"/>
    <property type="evidence" value="ECO:0007669"/>
    <property type="project" value="UniProtKB-KW"/>
</dbReference>
<dbReference type="PANTHER" id="PTHR33175:SF3">
    <property type="entry name" value="DNA-BINDING PROTEIN HU-BETA"/>
    <property type="match status" value="1"/>
</dbReference>
<dbReference type="GO" id="GO:0030527">
    <property type="term" value="F:structural constituent of chromatin"/>
    <property type="evidence" value="ECO:0007669"/>
    <property type="project" value="InterPro"/>
</dbReference>
<dbReference type="PROSITE" id="PS00045">
    <property type="entry name" value="HISTONE_LIKE"/>
    <property type="match status" value="1"/>
</dbReference>
<evidence type="ECO:0000256" key="1">
    <source>
        <dbReference type="ARBA" id="ARBA00010529"/>
    </source>
</evidence>
<keyword evidence="7" id="KW-1185">Reference proteome</keyword>
<evidence type="ECO:0000313" key="6">
    <source>
        <dbReference type="EMBL" id="PXX76839.1"/>
    </source>
</evidence>
<reference evidence="6 7" key="1">
    <citation type="submission" date="2018-05" db="EMBL/GenBank/DDBJ databases">
        <title>Genomic Encyclopedia of Type Strains, Phase IV (KMG-IV): sequencing the most valuable type-strain genomes for metagenomic binning, comparative biology and taxonomic classification.</title>
        <authorList>
            <person name="Goeker M."/>
        </authorList>
    </citation>
    <scope>NUCLEOTIDE SEQUENCE [LARGE SCALE GENOMIC DNA]</scope>
    <source>
        <strain evidence="6 7">JC118</strain>
    </source>
</reference>
<dbReference type="InterPro" id="IPR000119">
    <property type="entry name" value="Hist_DNA-bd"/>
</dbReference>
<sequence length="94" mass="9909">MSEVLNKKGLVEVLANKLEITKKDATVAVDTVFESITAALVDGSKVDISGFGKFEVKERAARTGINPATKEPLPIPATKAPAFKAAKALKDAVK</sequence>
<dbReference type="GO" id="GO:0030261">
    <property type="term" value="P:chromosome condensation"/>
    <property type="evidence" value="ECO:0007669"/>
    <property type="project" value="UniProtKB-KW"/>
</dbReference>
<dbReference type="EMBL" id="QJKH01000013">
    <property type="protein sequence ID" value="PXX76839.1"/>
    <property type="molecule type" value="Genomic_DNA"/>
</dbReference>
<comment type="similarity">
    <text evidence="1 4">Belongs to the bacterial histone-like protein family.</text>
</comment>
<accession>A0A2V2FTS7</accession>
<dbReference type="Pfam" id="PF00216">
    <property type="entry name" value="Bac_DNA_binding"/>
    <property type="match status" value="1"/>
</dbReference>
<protein>
    <submittedName>
        <fullName evidence="6">DNA-binding protein HU-beta</fullName>
    </submittedName>
    <submittedName>
        <fullName evidence="5">HU family DNA-binding protein</fullName>
    </submittedName>
</protein>
<name>A0A2V2FTS7_9FIRM</name>
<dbReference type="AlphaFoldDB" id="A0A2V2FTS7"/>
<dbReference type="Gene3D" id="4.10.520.10">
    <property type="entry name" value="IHF-like DNA-binding proteins"/>
    <property type="match status" value="1"/>
</dbReference>
<evidence type="ECO:0000313" key="7">
    <source>
        <dbReference type="Proteomes" id="UP000247612"/>
    </source>
</evidence>
<evidence type="ECO:0000256" key="2">
    <source>
        <dbReference type="ARBA" id="ARBA00023067"/>
    </source>
</evidence>
<dbReference type="PRINTS" id="PR01727">
    <property type="entry name" value="DNABINDINGHU"/>
</dbReference>
<dbReference type="CDD" id="cd13831">
    <property type="entry name" value="HU"/>
    <property type="match status" value="1"/>
</dbReference>
<evidence type="ECO:0000256" key="4">
    <source>
        <dbReference type="RuleBase" id="RU003939"/>
    </source>
</evidence>
<dbReference type="OrthoDB" id="9799835at2"/>
<dbReference type="STRING" id="1034346.GCA_000313565_03344"/>
<gene>
    <name evidence="6" type="ORF">DES51_11333</name>
    <name evidence="5" type="ORF">MQE39_07590</name>
</gene>
<dbReference type="PANTHER" id="PTHR33175">
    <property type="entry name" value="DNA-BINDING PROTEIN HU"/>
    <property type="match status" value="1"/>
</dbReference>
<comment type="caution">
    <text evidence="5">The sequence shown here is derived from an EMBL/GenBank/DDBJ whole genome shotgun (WGS) entry which is preliminary data.</text>
</comment>
<keyword evidence="3 5" id="KW-0238">DNA-binding</keyword>